<reference evidence="2" key="1">
    <citation type="journal article" date="2022" name="Mol. Ecol. Resour.">
        <title>The genomes of chicory, endive, great burdock and yacon provide insights into Asteraceae palaeo-polyploidization history and plant inulin production.</title>
        <authorList>
            <person name="Fan W."/>
            <person name="Wang S."/>
            <person name="Wang H."/>
            <person name="Wang A."/>
            <person name="Jiang F."/>
            <person name="Liu H."/>
            <person name="Zhao H."/>
            <person name="Xu D."/>
            <person name="Zhang Y."/>
        </authorList>
    </citation>
    <scope>NUCLEOTIDE SEQUENCE [LARGE SCALE GENOMIC DNA]</scope>
    <source>
        <strain evidence="2">cv. Yunnan</strain>
    </source>
</reference>
<proteinExistence type="predicted"/>
<keyword evidence="2" id="KW-1185">Reference proteome</keyword>
<dbReference type="EMBL" id="CM042029">
    <property type="protein sequence ID" value="KAI3793517.1"/>
    <property type="molecule type" value="Genomic_DNA"/>
</dbReference>
<comment type="caution">
    <text evidence="1">The sequence shown here is derived from an EMBL/GenBank/DDBJ whole genome shotgun (WGS) entry which is preliminary data.</text>
</comment>
<organism evidence="1 2">
    <name type="scientific">Smallanthus sonchifolius</name>
    <dbReference type="NCBI Taxonomy" id="185202"/>
    <lineage>
        <taxon>Eukaryota</taxon>
        <taxon>Viridiplantae</taxon>
        <taxon>Streptophyta</taxon>
        <taxon>Embryophyta</taxon>
        <taxon>Tracheophyta</taxon>
        <taxon>Spermatophyta</taxon>
        <taxon>Magnoliopsida</taxon>
        <taxon>eudicotyledons</taxon>
        <taxon>Gunneridae</taxon>
        <taxon>Pentapetalae</taxon>
        <taxon>asterids</taxon>
        <taxon>campanulids</taxon>
        <taxon>Asterales</taxon>
        <taxon>Asteraceae</taxon>
        <taxon>Asteroideae</taxon>
        <taxon>Heliantheae alliance</taxon>
        <taxon>Millerieae</taxon>
        <taxon>Smallanthus</taxon>
    </lineage>
</organism>
<evidence type="ECO:0000313" key="1">
    <source>
        <dbReference type="EMBL" id="KAI3793517.1"/>
    </source>
</evidence>
<sequence>MLGLKSHSSSHQISSAPLTITIRKPQTILKPFFRFPPNQTHSLSHLQLKSRRKNPSGFNASYSEESNGNGGGADAGAEDSGVKLRWSELLLDPDRDNAVAVGLMGALAWAGVHVMWQLFVVTMAVLIAAIKYTFVGVLLIFIVITLL</sequence>
<protein>
    <submittedName>
        <fullName evidence="1">Uncharacterized protein</fullName>
    </submittedName>
</protein>
<gene>
    <name evidence="1" type="ORF">L1987_36136</name>
</gene>
<evidence type="ECO:0000313" key="2">
    <source>
        <dbReference type="Proteomes" id="UP001056120"/>
    </source>
</evidence>
<dbReference type="Proteomes" id="UP001056120">
    <property type="component" value="Linkage Group LG12"/>
</dbReference>
<name>A0ACB9HD77_9ASTR</name>
<reference evidence="1 2" key="2">
    <citation type="journal article" date="2022" name="Mol. Ecol. Resour.">
        <title>The genomes of chicory, endive, great burdock and yacon provide insights into Asteraceae paleo-polyploidization history and plant inulin production.</title>
        <authorList>
            <person name="Fan W."/>
            <person name="Wang S."/>
            <person name="Wang H."/>
            <person name="Wang A."/>
            <person name="Jiang F."/>
            <person name="Liu H."/>
            <person name="Zhao H."/>
            <person name="Xu D."/>
            <person name="Zhang Y."/>
        </authorList>
    </citation>
    <scope>NUCLEOTIDE SEQUENCE [LARGE SCALE GENOMIC DNA]</scope>
    <source>
        <strain evidence="2">cv. Yunnan</strain>
        <tissue evidence="1">Leaves</tissue>
    </source>
</reference>
<accession>A0ACB9HD77</accession>